<dbReference type="Proteomes" id="UP000517712">
    <property type="component" value="Unassembled WGS sequence"/>
</dbReference>
<dbReference type="InterPro" id="IPR000843">
    <property type="entry name" value="HTH_LacI"/>
</dbReference>
<keyword evidence="3" id="KW-0804">Transcription</keyword>
<dbReference type="GO" id="GO:0000976">
    <property type="term" value="F:transcription cis-regulatory region binding"/>
    <property type="evidence" value="ECO:0007669"/>
    <property type="project" value="TreeGrafter"/>
</dbReference>
<organism evidence="5 6">
    <name type="scientific">Microbacterium ginsengiterrae</name>
    <dbReference type="NCBI Taxonomy" id="546115"/>
    <lineage>
        <taxon>Bacteria</taxon>
        <taxon>Bacillati</taxon>
        <taxon>Actinomycetota</taxon>
        <taxon>Actinomycetes</taxon>
        <taxon>Micrococcales</taxon>
        <taxon>Microbacteriaceae</taxon>
        <taxon>Microbacterium</taxon>
    </lineage>
</organism>
<comment type="caution">
    <text evidence="5">The sequence shown here is derived from an EMBL/GenBank/DDBJ whole genome shotgun (WGS) entry which is preliminary data.</text>
</comment>
<evidence type="ECO:0000259" key="4">
    <source>
        <dbReference type="PROSITE" id="PS50932"/>
    </source>
</evidence>
<accession>A0A7W9CC37</accession>
<sequence>MTARSHRPTIKEVALRAGVSPMTVSRTLSGGLNVKPDVQERVLAAVAELGYHRNENARSIRPGHSSGLIGVAITNIANPYYSTFALGVEEEAALTGRRILLGNTSEDAARENALVSDFLGRRVEGLIVVPASAEPDHLAASQKQGVPVVLASRRVEGLDADSVVLADDEGAHRGTIALIDGGHTRIGYLGNTLAIFTGRRRHAGFVRALEERGLRLDASLVAAGPQTVEQAREATRALLRMKNPPTAIFCANNRNAIGAIKEISTQIGAGLKPATAYPEIMSFDDFELAELSPVPISVIDHDPRELGRTAARLLLDRLDADGDGGPMREIELPVELRTHLR</sequence>
<dbReference type="InterPro" id="IPR028082">
    <property type="entry name" value="Peripla_BP_I"/>
</dbReference>
<dbReference type="GO" id="GO:0003700">
    <property type="term" value="F:DNA-binding transcription factor activity"/>
    <property type="evidence" value="ECO:0007669"/>
    <property type="project" value="TreeGrafter"/>
</dbReference>
<name>A0A7W9CC37_9MICO</name>
<dbReference type="CDD" id="cd01392">
    <property type="entry name" value="HTH_LacI"/>
    <property type="match status" value="1"/>
</dbReference>
<evidence type="ECO:0000313" key="6">
    <source>
        <dbReference type="Proteomes" id="UP000517712"/>
    </source>
</evidence>
<reference evidence="5 6" key="1">
    <citation type="submission" date="2020-08" db="EMBL/GenBank/DDBJ databases">
        <title>Sequencing the genomes of 1000 actinobacteria strains.</title>
        <authorList>
            <person name="Klenk H.-P."/>
        </authorList>
    </citation>
    <scope>NUCLEOTIDE SEQUENCE [LARGE SCALE GENOMIC DNA]</scope>
    <source>
        <strain evidence="5 6">DSM 24823</strain>
    </source>
</reference>
<dbReference type="SMART" id="SM00354">
    <property type="entry name" value="HTH_LACI"/>
    <property type="match status" value="1"/>
</dbReference>
<evidence type="ECO:0000313" key="5">
    <source>
        <dbReference type="EMBL" id="MBB5742868.1"/>
    </source>
</evidence>
<dbReference type="PANTHER" id="PTHR30146:SF109">
    <property type="entry name" value="HTH-TYPE TRANSCRIPTIONAL REGULATOR GALS"/>
    <property type="match status" value="1"/>
</dbReference>
<keyword evidence="2" id="KW-0238">DNA-binding</keyword>
<dbReference type="SUPFAM" id="SSF47413">
    <property type="entry name" value="lambda repressor-like DNA-binding domains"/>
    <property type="match status" value="1"/>
</dbReference>
<dbReference type="PANTHER" id="PTHR30146">
    <property type="entry name" value="LACI-RELATED TRANSCRIPTIONAL REPRESSOR"/>
    <property type="match status" value="1"/>
</dbReference>
<gene>
    <name evidence="5" type="ORF">HD600_001365</name>
</gene>
<dbReference type="CDD" id="cd06267">
    <property type="entry name" value="PBP1_LacI_sugar_binding-like"/>
    <property type="match status" value="1"/>
</dbReference>
<dbReference type="SUPFAM" id="SSF53822">
    <property type="entry name" value="Periplasmic binding protein-like I"/>
    <property type="match status" value="1"/>
</dbReference>
<evidence type="ECO:0000256" key="3">
    <source>
        <dbReference type="ARBA" id="ARBA00023163"/>
    </source>
</evidence>
<protein>
    <submittedName>
        <fullName evidence="5">LacI family transcriptional regulator</fullName>
    </submittedName>
</protein>
<dbReference type="AlphaFoldDB" id="A0A7W9CC37"/>
<dbReference type="InterPro" id="IPR010982">
    <property type="entry name" value="Lambda_DNA-bd_dom_sf"/>
</dbReference>
<dbReference type="InterPro" id="IPR001761">
    <property type="entry name" value="Peripla_BP/Lac1_sug-bd_dom"/>
</dbReference>
<proteinExistence type="predicted"/>
<keyword evidence="1" id="KW-0805">Transcription regulation</keyword>
<evidence type="ECO:0000256" key="2">
    <source>
        <dbReference type="ARBA" id="ARBA00023125"/>
    </source>
</evidence>
<dbReference type="Gene3D" id="1.10.260.40">
    <property type="entry name" value="lambda repressor-like DNA-binding domains"/>
    <property type="match status" value="1"/>
</dbReference>
<dbReference type="Gene3D" id="3.40.50.2300">
    <property type="match status" value="2"/>
</dbReference>
<dbReference type="PROSITE" id="PS50932">
    <property type="entry name" value="HTH_LACI_2"/>
    <property type="match status" value="1"/>
</dbReference>
<dbReference type="RefSeq" id="WP_184282488.1">
    <property type="nucleotide sequence ID" value="NZ_BAAAPG010000001.1"/>
</dbReference>
<evidence type="ECO:0000256" key="1">
    <source>
        <dbReference type="ARBA" id="ARBA00023015"/>
    </source>
</evidence>
<dbReference type="Pfam" id="PF00532">
    <property type="entry name" value="Peripla_BP_1"/>
    <property type="match status" value="1"/>
</dbReference>
<keyword evidence="6" id="KW-1185">Reference proteome</keyword>
<dbReference type="Pfam" id="PF00356">
    <property type="entry name" value="LacI"/>
    <property type="match status" value="1"/>
</dbReference>
<feature type="domain" description="HTH lacI-type" evidence="4">
    <location>
        <begin position="8"/>
        <end position="62"/>
    </location>
</feature>
<dbReference type="EMBL" id="JACHMU010000001">
    <property type="protein sequence ID" value="MBB5742868.1"/>
    <property type="molecule type" value="Genomic_DNA"/>
</dbReference>